<organism evidence="1 2">
    <name type="scientific">Aphis craccivora</name>
    <name type="common">Cowpea aphid</name>
    <dbReference type="NCBI Taxonomy" id="307492"/>
    <lineage>
        <taxon>Eukaryota</taxon>
        <taxon>Metazoa</taxon>
        <taxon>Ecdysozoa</taxon>
        <taxon>Arthropoda</taxon>
        <taxon>Hexapoda</taxon>
        <taxon>Insecta</taxon>
        <taxon>Pterygota</taxon>
        <taxon>Neoptera</taxon>
        <taxon>Paraneoptera</taxon>
        <taxon>Hemiptera</taxon>
        <taxon>Sternorrhyncha</taxon>
        <taxon>Aphidomorpha</taxon>
        <taxon>Aphidoidea</taxon>
        <taxon>Aphididae</taxon>
        <taxon>Aphidini</taxon>
        <taxon>Aphis</taxon>
        <taxon>Aphis</taxon>
    </lineage>
</organism>
<dbReference type="Proteomes" id="UP000478052">
    <property type="component" value="Unassembled WGS sequence"/>
</dbReference>
<keyword evidence="2" id="KW-1185">Reference proteome</keyword>
<evidence type="ECO:0000313" key="2">
    <source>
        <dbReference type="Proteomes" id="UP000478052"/>
    </source>
</evidence>
<name>A0A6G0Y0G7_APHCR</name>
<evidence type="ECO:0000313" key="1">
    <source>
        <dbReference type="EMBL" id="KAF0746734.1"/>
    </source>
</evidence>
<comment type="caution">
    <text evidence="1">The sequence shown here is derived from an EMBL/GenBank/DDBJ whole genome shotgun (WGS) entry which is preliminary data.</text>
</comment>
<accession>A0A6G0Y0G7</accession>
<reference evidence="1 2" key="1">
    <citation type="submission" date="2019-08" db="EMBL/GenBank/DDBJ databases">
        <title>Whole genome of Aphis craccivora.</title>
        <authorList>
            <person name="Voronova N.V."/>
            <person name="Shulinski R.S."/>
            <person name="Bandarenka Y.V."/>
            <person name="Zhorov D.G."/>
            <person name="Warner D."/>
        </authorList>
    </citation>
    <scope>NUCLEOTIDE SEQUENCE [LARGE SCALE GENOMIC DNA]</scope>
    <source>
        <strain evidence="1">180601</strain>
        <tissue evidence="1">Whole Body</tissue>
    </source>
</reference>
<sequence length="37" mass="4180">QEIGPSNPKRARKELLTTRLAAAFDKCKIMKGMPYIC</sequence>
<dbReference type="AlphaFoldDB" id="A0A6G0Y0G7"/>
<gene>
    <name evidence="1" type="ORF">FWK35_00015454</name>
</gene>
<proteinExistence type="predicted"/>
<dbReference type="OrthoDB" id="6629777at2759"/>
<feature type="non-terminal residue" evidence="1">
    <location>
        <position position="1"/>
    </location>
</feature>
<dbReference type="EMBL" id="VUJU01007097">
    <property type="protein sequence ID" value="KAF0746734.1"/>
    <property type="molecule type" value="Genomic_DNA"/>
</dbReference>
<protein>
    <submittedName>
        <fullName evidence="1">Uncharacterized protein</fullName>
    </submittedName>
</protein>